<dbReference type="Gene3D" id="2.40.128.20">
    <property type="match status" value="1"/>
</dbReference>
<gene>
    <name evidence="3" type="ORF">Tco_0858019</name>
</gene>
<keyword evidence="4" id="KW-1185">Reference proteome</keyword>
<evidence type="ECO:0000256" key="1">
    <source>
        <dbReference type="SAM" id="MobiDB-lite"/>
    </source>
</evidence>
<evidence type="ECO:0000313" key="4">
    <source>
        <dbReference type="Proteomes" id="UP001151760"/>
    </source>
</evidence>
<dbReference type="PANTHER" id="PTHR33970">
    <property type="entry name" value="VIOLAXANTHIN DE-EPOXIDASE, CHLOROPLASTIC-RELATED"/>
    <property type="match status" value="1"/>
</dbReference>
<accession>A0ABQ5BB85</accession>
<dbReference type="InterPro" id="IPR010788">
    <property type="entry name" value="VDE_dom"/>
</dbReference>
<feature type="domain" description="VDE lipocalin" evidence="2">
    <location>
        <begin position="97"/>
        <end position="303"/>
    </location>
</feature>
<dbReference type="EMBL" id="BQNB010013030">
    <property type="protein sequence ID" value="GJT10977.1"/>
    <property type="molecule type" value="Genomic_DNA"/>
</dbReference>
<reference evidence="3" key="2">
    <citation type="submission" date="2022-01" db="EMBL/GenBank/DDBJ databases">
        <authorList>
            <person name="Yamashiro T."/>
            <person name="Shiraishi A."/>
            <person name="Satake H."/>
            <person name="Nakayama K."/>
        </authorList>
    </citation>
    <scope>NUCLEOTIDE SEQUENCE</scope>
</reference>
<dbReference type="InterPro" id="IPR044682">
    <property type="entry name" value="VDE"/>
</dbReference>
<reference evidence="3" key="1">
    <citation type="journal article" date="2022" name="Int. J. Mol. Sci.">
        <title>Draft Genome of Tanacetum Coccineum: Genomic Comparison of Closely Related Tanacetum-Family Plants.</title>
        <authorList>
            <person name="Yamashiro T."/>
            <person name="Shiraishi A."/>
            <person name="Nakayama K."/>
            <person name="Satake H."/>
        </authorList>
    </citation>
    <scope>NUCLEOTIDE SEQUENCE</scope>
</reference>
<organism evidence="3 4">
    <name type="scientific">Tanacetum coccineum</name>
    <dbReference type="NCBI Taxonomy" id="301880"/>
    <lineage>
        <taxon>Eukaryota</taxon>
        <taxon>Viridiplantae</taxon>
        <taxon>Streptophyta</taxon>
        <taxon>Embryophyta</taxon>
        <taxon>Tracheophyta</taxon>
        <taxon>Spermatophyta</taxon>
        <taxon>Magnoliopsida</taxon>
        <taxon>eudicotyledons</taxon>
        <taxon>Gunneridae</taxon>
        <taxon>Pentapetalae</taxon>
        <taxon>asterids</taxon>
        <taxon>campanulids</taxon>
        <taxon>Asterales</taxon>
        <taxon>Asteraceae</taxon>
        <taxon>Asteroideae</taxon>
        <taxon>Anthemideae</taxon>
        <taxon>Anthemidinae</taxon>
        <taxon>Tanacetum</taxon>
    </lineage>
</organism>
<feature type="region of interest" description="Disordered" evidence="1">
    <location>
        <begin position="1"/>
        <end position="24"/>
    </location>
</feature>
<evidence type="ECO:0000259" key="2">
    <source>
        <dbReference type="Pfam" id="PF07137"/>
    </source>
</evidence>
<dbReference type="Pfam" id="PF07137">
    <property type="entry name" value="VDE"/>
    <property type="match status" value="1"/>
</dbReference>
<proteinExistence type="predicted"/>
<dbReference type="PANTHER" id="PTHR33970:SF2">
    <property type="entry name" value="OS01G0716400 PROTEIN"/>
    <property type="match status" value="1"/>
</dbReference>
<dbReference type="InterPro" id="IPR012674">
    <property type="entry name" value="Calycin"/>
</dbReference>
<comment type="caution">
    <text evidence="3">The sequence shown here is derived from an EMBL/GenBank/DDBJ whole genome shotgun (WGS) entry which is preliminary data.</text>
</comment>
<name>A0ABQ5BB85_9ASTR</name>
<protein>
    <submittedName>
        <fullName evidence="3">Violaxanthin de-epoxidase, chloroplastic</fullName>
    </submittedName>
</protein>
<evidence type="ECO:0000313" key="3">
    <source>
        <dbReference type="EMBL" id="GJT10977.1"/>
    </source>
</evidence>
<sequence length="318" mass="35891">MSNDSIPLVLDSDDSSSSNLLSCSTDDDNDDVRIVAVVGEGAVSPLKSASWTNVLLHIPYTRVCKPRGDGTKLKWVDENYEMLVFTDNVLESNAALQKELTKALQCLNQCSPVDQVCNYQCLASYESPTLEEFSLCVLQKHNCLDLDAKIPEKPFVPPMVKFQDKILSHEIAEDLFVGWLGNLDWSWRVVAGQNPAYDQFPCQYQLFYRGKAKGSFWHEPVFQVKTLDARSVWRRRKYRVKRGKVAGTFYFSVLDNGVVSNEYWTIVDVSEDFSWGLFHYSGAARVAGQSYTGAVLVSPNGEYPNVTEKERLVLALDR</sequence>
<dbReference type="Proteomes" id="UP001151760">
    <property type="component" value="Unassembled WGS sequence"/>
</dbReference>